<proteinExistence type="predicted"/>
<sequence>MSPMYSPLNASFSNPGNHLQLHMKYGHQYPYSNPNSPYPPSSATSNNGSVYLPPLQQQQPQQTLRYPSGTQYPPPRQPLSATSLHFNTSATTPNTTTSLNNLHSNGIVPQAQQQQQPHPAPAPSSLSTLASHLPPPLPLAMPSSATSSTFTKTSPPTYTAFPANNNTNTNSKPASNGKSSWLANVLNNDNN</sequence>
<comment type="caution">
    <text evidence="1">The sequence shown here is derived from an EMBL/GenBank/DDBJ whole genome shotgun (WGS) entry which is preliminary data.</text>
</comment>
<accession>A0ACB5UCY4</accession>
<evidence type="ECO:0000313" key="2">
    <source>
        <dbReference type="Proteomes" id="UP001165064"/>
    </source>
</evidence>
<protein>
    <submittedName>
        <fullName evidence="1">Unnamed protein product</fullName>
    </submittedName>
</protein>
<name>A0ACB5UCY4_AMBMO</name>
<keyword evidence="2" id="KW-1185">Reference proteome</keyword>
<dbReference type="EMBL" id="BSXS01018393">
    <property type="protein sequence ID" value="GMF12667.1"/>
    <property type="molecule type" value="Genomic_DNA"/>
</dbReference>
<organism evidence="1 2">
    <name type="scientific">Ambrosiozyma monospora</name>
    <name type="common">Yeast</name>
    <name type="synonym">Endomycopsis monosporus</name>
    <dbReference type="NCBI Taxonomy" id="43982"/>
    <lineage>
        <taxon>Eukaryota</taxon>
        <taxon>Fungi</taxon>
        <taxon>Dikarya</taxon>
        <taxon>Ascomycota</taxon>
        <taxon>Saccharomycotina</taxon>
        <taxon>Pichiomycetes</taxon>
        <taxon>Pichiales</taxon>
        <taxon>Pichiaceae</taxon>
        <taxon>Ambrosiozyma</taxon>
    </lineage>
</organism>
<dbReference type="Proteomes" id="UP001165064">
    <property type="component" value="Unassembled WGS sequence"/>
</dbReference>
<reference evidence="1" key="1">
    <citation type="submission" date="2023-04" db="EMBL/GenBank/DDBJ databases">
        <title>Ambrosiozyma monospora NBRC 10751.</title>
        <authorList>
            <person name="Ichikawa N."/>
            <person name="Sato H."/>
            <person name="Tonouchi N."/>
        </authorList>
    </citation>
    <scope>NUCLEOTIDE SEQUENCE</scope>
    <source>
        <strain evidence="1">NBRC 10751</strain>
    </source>
</reference>
<evidence type="ECO:0000313" key="1">
    <source>
        <dbReference type="EMBL" id="GMF12667.1"/>
    </source>
</evidence>
<gene>
    <name evidence="1" type="ORF">Amon02_001340600</name>
</gene>